<name>Q4SIZ3_TETNG</name>
<evidence type="ECO:0000313" key="1">
    <source>
        <dbReference type="EMBL" id="CAF99389.1"/>
    </source>
</evidence>
<accession>Q4SIZ3</accession>
<reference evidence="1" key="1">
    <citation type="journal article" date="2004" name="Nature">
        <title>Genome duplication in the teleost fish Tetraodon nigroviridis reveals the early vertebrate proto-karyotype.</title>
        <authorList>
            <person name="Jaillon O."/>
            <person name="Aury J.-M."/>
            <person name="Brunet F."/>
            <person name="Petit J.-L."/>
            <person name="Stange-Thomann N."/>
            <person name="Mauceli E."/>
            <person name="Bouneau L."/>
            <person name="Fischer C."/>
            <person name="Ozouf-Costaz C."/>
            <person name="Bernot A."/>
            <person name="Nicaud S."/>
            <person name="Jaffe D."/>
            <person name="Fisher S."/>
            <person name="Lutfalla G."/>
            <person name="Dossat C."/>
            <person name="Segurens B."/>
            <person name="Dasilva C."/>
            <person name="Salanoubat M."/>
            <person name="Levy M."/>
            <person name="Boudet N."/>
            <person name="Castellano S."/>
            <person name="Anthouard V."/>
            <person name="Jubin C."/>
            <person name="Castelli V."/>
            <person name="Katinka M."/>
            <person name="Vacherie B."/>
            <person name="Biemont C."/>
            <person name="Skalli Z."/>
            <person name="Cattolico L."/>
            <person name="Poulain J."/>
            <person name="De Berardinis V."/>
            <person name="Cruaud C."/>
            <person name="Duprat S."/>
            <person name="Brottier P."/>
            <person name="Coutanceau J.-P."/>
            <person name="Gouzy J."/>
            <person name="Parra G."/>
            <person name="Lardier G."/>
            <person name="Chapple C."/>
            <person name="McKernan K.J."/>
            <person name="McEwan P."/>
            <person name="Bosak S."/>
            <person name="Kellis M."/>
            <person name="Volff J.-N."/>
            <person name="Guigo R."/>
            <person name="Zody M.C."/>
            <person name="Mesirov J."/>
            <person name="Lindblad-Toh K."/>
            <person name="Birren B."/>
            <person name="Nusbaum C."/>
            <person name="Kahn D."/>
            <person name="Robinson-Rechavi M."/>
            <person name="Laudet V."/>
            <person name="Schachter V."/>
            <person name="Quetier F."/>
            <person name="Saurin W."/>
            <person name="Scarpelli C."/>
            <person name="Wincker P."/>
            <person name="Lander E.S."/>
            <person name="Weissenbach J."/>
            <person name="Roest Crollius H."/>
        </authorList>
    </citation>
    <scope>NUCLEOTIDE SEQUENCE [LARGE SCALE GENOMIC DNA]</scope>
</reference>
<proteinExistence type="predicted"/>
<comment type="caution">
    <text evidence="1">The sequence shown here is derived from an EMBL/GenBank/DDBJ whole genome shotgun (WGS) entry which is preliminary data.</text>
</comment>
<dbReference type="EMBL" id="CAAE01014577">
    <property type="protein sequence ID" value="CAF99389.1"/>
    <property type="molecule type" value="Genomic_DNA"/>
</dbReference>
<protein>
    <submittedName>
        <fullName evidence="1">(spotted green pufferfish) hypothetical protein</fullName>
    </submittedName>
</protein>
<sequence>MPRRKQQAPRRSSESTAEVDRCEAMLCWTQNSPVTRFGFWAWACTRPTLSAAPHAAKVSFLKGTEQERRSTSGPECTCAAEI</sequence>
<dbReference type="AlphaFoldDB" id="Q4SIZ3"/>
<organism evidence="1">
    <name type="scientific">Tetraodon nigroviridis</name>
    <name type="common">Spotted green pufferfish</name>
    <name type="synonym">Chelonodon nigroviridis</name>
    <dbReference type="NCBI Taxonomy" id="99883"/>
    <lineage>
        <taxon>Eukaryota</taxon>
        <taxon>Metazoa</taxon>
        <taxon>Chordata</taxon>
        <taxon>Craniata</taxon>
        <taxon>Vertebrata</taxon>
        <taxon>Euteleostomi</taxon>
        <taxon>Actinopterygii</taxon>
        <taxon>Neopterygii</taxon>
        <taxon>Teleostei</taxon>
        <taxon>Neoteleostei</taxon>
        <taxon>Acanthomorphata</taxon>
        <taxon>Eupercaria</taxon>
        <taxon>Tetraodontiformes</taxon>
        <taxon>Tetradontoidea</taxon>
        <taxon>Tetraodontidae</taxon>
        <taxon>Tetraodon</taxon>
    </lineage>
</organism>
<gene>
    <name evidence="1" type="ORF">GSTENG00017431001</name>
</gene>
<reference evidence="1" key="2">
    <citation type="submission" date="2004-02" db="EMBL/GenBank/DDBJ databases">
        <authorList>
            <consortium name="Genoscope"/>
            <consortium name="Whitehead Institute Centre for Genome Research"/>
        </authorList>
    </citation>
    <scope>NUCLEOTIDE SEQUENCE</scope>
</reference>
<dbReference type="KEGG" id="tng:GSTEN00017431G001"/>